<dbReference type="GO" id="GO:0031177">
    <property type="term" value="F:phosphopantetheine binding"/>
    <property type="evidence" value="ECO:0007669"/>
    <property type="project" value="TreeGrafter"/>
</dbReference>
<dbReference type="OrthoDB" id="2472181at2"/>
<dbReference type="Gene3D" id="3.40.50.12780">
    <property type="entry name" value="N-terminal domain of ligase-like"/>
    <property type="match status" value="1"/>
</dbReference>
<evidence type="ECO:0000259" key="2">
    <source>
        <dbReference type="Pfam" id="PF13193"/>
    </source>
</evidence>
<dbReference type="PANTHER" id="PTHR45527">
    <property type="entry name" value="NONRIBOSOMAL PEPTIDE SYNTHETASE"/>
    <property type="match status" value="1"/>
</dbReference>
<dbReference type="SUPFAM" id="SSF56801">
    <property type="entry name" value="Acetyl-CoA synthetase-like"/>
    <property type="match status" value="1"/>
</dbReference>
<dbReference type="InterPro" id="IPR010071">
    <property type="entry name" value="AA_adenyl_dom"/>
</dbReference>
<dbReference type="PRINTS" id="PR00154">
    <property type="entry name" value="AMPBINDING"/>
</dbReference>
<dbReference type="InterPro" id="IPR000873">
    <property type="entry name" value="AMP-dep_synth/lig_dom"/>
</dbReference>
<organism evidence="3 4">
    <name type="scientific">Slackia exigua (strain ATCC 700122 / DSM 15923 / CIP 105133 / JCM 11022 / KCTC 5966 / S-7)</name>
    <dbReference type="NCBI Taxonomy" id="649764"/>
    <lineage>
        <taxon>Bacteria</taxon>
        <taxon>Bacillati</taxon>
        <taxon>Actinomycetota</taxon>
        <taxon>Coriobacteriia</taxon>
        <taxon>Eggerthellales</taxon>
        <taxon>Eggerthellaceae</taxon>
        <taxon>Slackia</taxon>
    </lineage>
</organism>
<dbReference type="InterPro" id="IPR045851">
    <property type="entry name" value="AMP-bd_C_sf"/>
</dbReference>
<dbReference type="AlphaFoldDB" id="D0WFF7"/>
<feature type="domain" description="AMP-binding enzyme C-terminal" evidence="2">
    <location>
        <begin position="400"/>
        <end position="474"/>
    </location>
</feature>
<proteinExistence type="predicted"/>
<dbReference type="EMBL" id="ACUX02000005">
    <property type="protein sequence ID" value="EEZ61841.1"/>
    <property type="molecule type" value="Genomic_DNA"/>
</dbReference>
<dbReference type="InterPro" id="IPR020845">
    <property type="entry name" value="AMP-binding_CS"/>
</dbReference>
<dbReference type="InterPro" id="IPR020459">
    <property type="entry name" value="AMP-binding"/>
</dbReference>
<dbReference type="RefSeq" id="WP_006361730.1">
    <property type="nucleotide sequence ID" value="NZ_GG700630.1"/>
</dbReference>
<dbReference type="PROSITE" id="PS00455">
    <property type="entry name" value="AMP_BINDING"/>
    <property type="match status" value="1"/>
</dbReference>
<dbReference type="NCBIfam" id="TIGR01733">
    <property type="entry name" value="AA-adenyl-dom"/>
    <property type="match status" value="1"/>
</dbReference>
<dbReference type="GO" id="GO:0043041">
    <property type="term" value="P:amino acid activation for nonribosomal peptide biosynthetic process"/>
    <property type="evidence" value="ECO:0007669"/>
    <property type="project" value="TreeGrafter"/>
</dbReference>
<dbReference type="STRING" id="649764.HMPREF0762_00475"/>
<dbReference type="Pfam" id="PF13193">
    <property type="entry name" value="AMP-binding_C"/>
    <property type="match status" value="1"/>
</dbReference>
<accession>D0WFF7</accession>
<dbReference type="PANTHER" id="PTHR45527:SF1">
    <property type="entry name" value="FATTY ACID SYNTHASE"/>
    <property type="match status" value="1"/>
</dbReference>
<gene>
    <name evidence="3" type="ORF">HMPREF0762_00475</name>
</gene>
<dbReference type="GO" id="GO:0005737">
    <property type="term" value="C:cytoplasm"/>
    <property type="evidence" value="ECO:0007669"/>
    <property type="project" value="TreeGrafter"/>
</dbReference>
<dbReference type="CDD" id="cd05930">
    <property type="entry name" value="A_NRPS"/>
    <property type="match status" value="1"/>
</dbReference>
<dbReference type="GO" id="GO:0044550">
    <property type="term" value="P:secondary metabolite biosynthetic process"/>
    <property type="evidence" value="ECO:0007669"/>
    <property type="project" value="TreeGrafter"/>
</dbReference>
<evidence type="ECO:0000313" key="4">
    <source>
        <dbReference type="Proteomes" id="UP000006001"/>
    </source>
</evidence>
<protein>
    <submittedName>
        <fullName evidence="3">AMP-binding enzyme</fullName>
    </submittedName>
</protein>
<dbReference type="Proteomes" id="UP000006001">
    <property type="component" value="Unassembled WGS sequence"/>
</dbReference>
<dbReference type="HOGENOM" id="CLU_000022_2_12_11"/>
<dbReference type="Pfam" id="PF00501">
    <property type="entry name" value="AMP-binding"/>
    <property type="match status" value="1"/>
</dbReference>
<evidence type="ECO:0000313" key="3">
    <source>
        <dbReference type="EMBL" id="EEZ61841.1"/>
    </source>
</evidence>
<dbReference type="InterPro" id="IPR042099">
    <property type="entry name" value="ANL_N_sf"/>
</dbReference>
<name>D0WFF7_SLAES</name>
<dbReference type="GeneID" id="85007107"/>
<dbReference type="Gene3D" id="3.30.300.30">
    <property type="match status" value="1"/>
</dbReference>
<sequence length="486" mass="53007">MIEETIYQAFVQQVRATPDAIATKDERRSMTYAELDAFAGSIASQLPDNSRFVGIVMDHGIEMIASMLAVLKRGAAYVPAEPSFPIDRIRFMLTEADVDAVITQRAYDDLFQSARRIFVENGCEPASASDAACVARPDDLAYVLYTSGTTGTPKGVSVENRNVVSYINAFEREFGIGAGDVMLQHSVCSFDIFVEEVFSALLSGATLAIAPERAKASTEALIDYIEDEGVTIVDGFPYLISDINHSGRIPSRVRLYVSGGDVLRASYCDKLLDHALVYNTYGPSETTCCAAYYRVNGGSPLSDGTYPIGTPVACDDIAILDKDLKPVPAGQVGEICISGAGVSRGYLGNHPEQANFFDVNGTRMYRSGDLGYVLPDGDIAFLHRKDSQVMIDGRRIECSEVENVLVADPEIVHAVVCDSRDESDLSYMTAYIVPATQDMRLSELKRRLARKLASFMIPEFFVRMAEIPLNANGKPDKEALPVVLKA</sequence>
<reference evidence="3" key="1">
    <citation type="submission" date="2009-10" db="EMBL/GenBank/DDBJ databases">
        <authorList>
            <person name="Weinstock G."/>
            <person name="Sodergren E."/>
            <person name="Clifton S."/>
            <person name="Fulton L."/>
            <person name="Fulton B."/>
            <person name="Courtney L."/>
            <person name="Fronick C."/>
            <person name="Harrison M."/>
            <person name="Strong C."/>
            <person name="Farmer C."/>
            <person name="Delahaunty K."/>
            <person name="Markovic C."/>
            <person name="Hall O."/>
            <person name="Minx P."/>
            <person name="Tomlinson C."/>
            <person name="Mitreva M."/>
            <person name="Nelson J."/>
            <person name="Hou S."/>
            <person name="Wollam A."/>
            <person name="Pepin K.H."/>
            <person name="Johnson M."/>
            <person name="Bhonagiri V."/>
            <person name="Nash W.E."/>
            <person name="Warren W."/>
            <person name="Chinwalla A."/>
            <person name="Mardis E.R."/>
            <person name="Wilson R.K."/>
        </authorList>
    </citation>
    <scope>NUCLEOTIDE SEQUENCE [LARGE SCALE GENOMIC DNA]</scope>
    <source>
        <strain evidence="3">ATCC 700122</strain>
    </source>
</reference>
<dbReference type="eggNOG" id="COG1020">
    <property type="taxonomic scope" value="Bacteria"/>
</dbReference>
<comment type="caution">
    <text evidence="3">The sequence shown here is derived from an EMBL/GenBank/DDBJ whole genome shotgun (WGS) entry which is preliminary data.</text>
</comment>
<keyword evidence="4" id="KW-1185">Reference proteome</keyword>
<dbReference type="InterPro" id="IPR025110">
    <property type="entry name" value="AMP-bd_C"/>
</dbReference>
<feature type="domain" description="AMP-dependent synthetase/ligase" evidence="1">
    <location>
        <begin position="11"/>
        <end position="347"/>
    </location>
</feature>
<evidence type="ECO:0000259" key="1">
    <source>
        <dbReference type="Pfam" id="PF00501"/>
    </source>
</evidence>